<evidence type="ECO:0000313" key="2">
    <source>
        <dbReference type="Proteomes" id="UP000520767"/>
    </source>
</evidence>
<gene>
    <name evidence="1" type="ORF">FHR82_002151</name>
</gene>
<dbReference type="EMBL" id="JACHJQ010000002">
    <property type="protein sequence ID" value="MBB4905934.1"/>
    <property type="molecule type" value="Genomic_DNA"/>
</dbReference>
<dbReference type="RefSeq" id="WP_184810090.1">
    <property type="nucleotide sequence ID" value="NZ_JACHJQ010000002.1"/>
</dbReference>
<proteinExistence type="predicted"/>
<keyword evidence="2" id="KW-1185">Reference proteome</keyword>
<evidence type="ECO:0000313" key="1">
    <source>
        <dbReference type="EMBL" id="MBB4905934.1"/>
    </source>
</evidence>
<organism evidence="1 2">
    <name type="scientific">Actinophytocola algeriensis</name>
    <dbReference type="NCBI Taxonomy" id="1768010"/>
    <lineage>
        <taxon>Bacteria</taxon>
        <taxon>Bacillati</taxon>
        <taxon>Actinomycetota</taxon>
        <taxon>Actinomycetes</taxon>
        <taxon>Pseudonocardiales</taxon>
        <taxon>Pseudonocardiaceae</taxon>
    </lineage>
</organism>
<dbReference type="AlphaFoldDB" id="A0A7W7Q2W6"/>
<protein>
    <recommendedName>
        <fullName evidence="3">Type III secretion system (T3SS) SseB-like protein</fullName>
    </recommendedName>
</protein>
<sequence>MAADGRDELLALTLPDGDLELYVTDRDEQVLFCYTESRYLVAACGPGQPWARVRPSSLVASAEAAGRPVFVALDAWHPAGIRYAEPDVRELEPLLPVEPAPPITRVWIPSRPVGPGAKKVHLELHCVVPGEPMVLGYGSLPDLLDACGPHQAAVAVRPQDLDEIVRTTGAHGVLMDAVLDEDLRHAAPVVDWSREDLFSVDSAQTSTGEHGVR</sequence>
<comment type="caution">
    <text evidence="1">The sequence shown here is derived from an EMBL/GenBank/DDBJ whole genome shotgun (WGS) entry which is preliminary data.</text>
</comment>
<dbReference type="Proteomes" id="UP000520767">
    <property type="component" value="Unassembled WGS sequence"/>
</dbReference>
<dbReference type="NCBIfam" id="NF042914">
    <property type="entry name" value="SAV915_dom"/>
    <property type="match status" value="1"/>
</dbReference>
<name>A0A7W7Q2W6_9PSEU</name>
<accession>A0A7W7Q2W6</accession>
<reference evidence="1 2" key="1">
    <citation type="submission" date="2020-08" db="EMBL/GenBank/DDBJ databases">
        <title>Genomic Encyclopedia of Type Strains, Phase III (KMG-III): the genomes of soil and plant-associated and newly described type strains.</title>
        <authorList>
            <person name="Whitman W."/>
        </authorList>
    </citation>
    <scope>NUCLEOTIDE SEQUENCE [LARGE SCALE GENOMIC DNA]</scope>
    <source>
        <strain evidence="1 2">CECT 8960</strain>
    </source>
</reference>
<evidence type="ECO:0008006" key="3">
    <source>
        <dbReference type="Google" id="ProtNLM"/>
    </source>
</evidence>
<dbReference type="InterPro" id="IPR049975">
    <property type="entry name" value="SAV_915-like_dom"/>
</dbReference>